<evidence type="ECO:0000256" key="4">
    <source>
        <dbReference type="ARBA" id="ARBA00022679"/>
    </source>
</evidence>
<keyword evidence="12" id="KW-0032">Aminotransferase</keyword>
<feature type="domain" description="Aminotransferase class V" evidence="11">
    <location>
        <begin position="4"/>
        <end position="362"/>
    </location>
</feature>
<evidence type="ECO:0000256" key="9">
    <source>
        <dbReference type="ARBA" id="ARBA00050776"/>
    </source>
</evidence>
<evidence type="ECO:0000313" key="12">
    <source>
        <dbReference type="EMBL" id="EAU53623.1"/>
    </source>
</evidence>
<dbReference type="GO" id="GO:0046872">
    <property type="term" value="F:metal ion binding"/>
    <property type="evidence" value="ECO:0007669"/>
    <property type="project" value="UniProtKB-KW"/>
</dbReference>
<evidence type="ECO:0000256" key="8">
    <source>
        <dbReference type="ARBA" id="ARBA00023014"/>
    </source>
</evidence>
<dbReference type="InParanoid" id="Q0EWF6"/>
<evidence type="ECO:0000256" key="3">
    <source>
        <dbReference type="ARBA" id="ARBA00012239"/>
    </source>
</evidence>
<dbReference type="GO" id="GO:0051536">
    <property type="term" value="F:iron-sulfur cluster binding"/>
    <property type="evidence" value="ECO:0007669"/>
    <property type="project" value="UniProtKB-KW"/>
</dbReference>
<dbReference type="Gene3D" id="1.10.260.50">
    <property type="match status" value="1"/>
</dbReference>
<reference evidence="12 13" key="1">
    <citation type="submission" date="2006-09" db="EMBL/GenBank/DDBJ databases">
        <authorList>
            <person name="Emerson D."/>
            <person name="Ferriera S."/>
            <person name="Johnson J."/>
            <person name="Kravitz S."/>
            <person name="Halpern A."/>
            <person name="Remington K."/>
            <person name="Beeson K."/>
            <person name="Tran B."/>
            <person name="Rogers Y.-H."/>
            <person name="Friedman R."/>
            <person name="Venter J.C."/>
        </authorList>
    </citation>
    <scope>NUCLEOTIDE SEQUENCE [LARGE SCALE GENOMIC DNA]</scope>
    <source>
        <strain evidence="12 13">PV-1</strain>
    </source>
</reference>
<dbReference type="HOGENOM" id="CLU_003433_0_0_0"/>
<comment type="catalytic activity">
    <reaction evidence="9">
        <text>(sulfur carrier)-H + L-cysteine = (sulfur carrier)-SH + L-alanine</text>
        <dbReference type="Rhea" id="RHEA:43892"/>
        <dbReference type="Rhea" id="RHEA-COMP:14737"/>
        <dbReference type="Rhea" id="RHEA-COMP:14739"/>
        <dbReference type="ChEBI" id="CHEBI:29917"/>
        <dbReference type="ChEBI" id="CHEBI:35235"/>
        <dbReference type="ChEBI" id="CHEBI:57972"/>
        <dbReference type="ChEBI" id="CHEBI:64428"/>
        <dbReference type="EC" id="2.8.1.7"/>
    </reaction>
</comment>
<dbReference type="Gene3D" id="3.90.1150.10">
    <property type="entry name" value="Aspartate Aminotransferase, domain 1"/>
    <property type="match status" value="1"/>
</dbReference>
<evidence type="ECO:0000256" key="2">
    <source>
        <dbReference type="ARBA" id="ARBA00006490"/>
    </source>
</evidence>
<keyword evidence="5" id="KW-0479">Metal-binding</keyword>
<dbReference type="FunCoup" id="Q0EWF6">
    <property type="interactions" value="520"/>
</dbReference>
<evidence type="ECO:0000256" key="5">
    <source>
        <dbReference type="ARBA" id="ARBA00022723"/>
    </source>
</evidence>
<dbReference type="InterPro" id="IPR016454">
    <property type="entry name" value="Cysteine_dSase"/>
</dbReference>
<dbReference type="eggNOG" id="COG1104">
    <property type="taxonomic scope" value="Bacteria"/>
</dbReference>
<dbReference type="Proteomes" id="UP000005297">
    <property type="component" value="Unassembled WGS sequence"/>
</dbReference>
<dbReference type="EC" id="2.8.1.7" evidence="3"/>
<dbReference type="GO" id="GO:0031071">
    <property type="term" value="F:cysteine desulfurase activity"/>
    <property type="evidence" value="ECO:0007669"/>
    <property type="project" value="UniProtKB-EC"/>
</dbReference>
<organism evidence="12 13">
    <name type="scientific">Mariprofundus ferrooxydans PV-1</name>
    <dbReference type="NCBI Taxonomy" id="314345"/>
    <lineage>
        <taxon>Bacteria</taxon>
        <taxon>Pseudomonadati</taxon>
        <taxon>Pseudomonadota</taxon>
        <taxon>Candidatius Mariprofundia</taxon>
        <taxon>Mariprofundales</taxon>
        <taxon>Mariprofundaceae</taxon>
        <taxon>Mariprofundus</taxon>
    </lineage>
</organism>
<dbReference type="PANTHER" id="PTHR11601:SF34">
    <property type="entry name" value="CYSTEINE DESULFURASE"/>
    <property type="match status" value="1"/>
</dbReference>
<keyword evidence="6" id="KW-0663">Pyridoxal phosphate</keyword>
<dbReference type="EMBL" id="AATS01000020">
    <property type="protein sequence ID" value="EAU53623.1"/>
    <property type="molecule type" value="Genomic_DNA"/>
</dbReference>
<dbReference type="InterPro" id="IPR015422">
    <property type="entry name" value="PyrdxlP-dep_Trfase_small"/>
</dbReference>
<dbReference type="PROSITE" id="PS00595">
    <property type="entry name" value="AA_TRANSFER_CLASS_5"/>
    <property type="match status" value="1"/>
</dbReference>
<dbReference type="OrthoDB" id="5296003at2"/>
<protein>
    <recommendedName>
        <fullName evidence="3">cysteine desulfurase</fullName>
        <ecNumber evidence="3">2.8.1.7</ecNumber>
    </recommendedName>
</protein>
<comment type="cofactor">
    <cofactor evidence="1 10">
        <name>pyridoxal 5'-phosphate</name>
        <dbReference type="ChEBI" id="CHEBI:597326"/>
    </cofactor>
</comment>
<evidence type="ECO:0000313" key="13">
    <source>
        <dbReference type="Proteomes" id="UP000005297"/>
    </source>
</evidence>
<dbReference type="InterPro" id="IPR020578">
    <property type="entry name" value="Aminotrans_V_PyrdxlP_BS"/>
</dbReference>
<proteinExistence type="inferred from homology"/>
<dbReference type="RefSeq" id="WP_009850218.1">
    <property type="nucleotide sequence ID" value="NZ_DS022294.1"/>
</dbReference>
<evidence type="ECO:0000259" key="11">
    <source>
        <dbReference type="Pfam" id="PF00266"/>
    </source>
</evidence>
<dbReference type="Pfam" id="PF00266">
    <property type="entry name" value="Aminotran_5"/>
    <property type="match status" value="1"/>
</dbReference>
<dbReference type="PIRSF" id="PIRSF005572">
    <property type="entry name" value="NifS"/>
    <property type="match status" value="1"/>
</dbReference>
<comment type="caution">
    <text evidence="12">The sequence shown here is derived from an EMBL/GenBank/DDBJ whole genome shotgun (WGS) entry which is preliminary data.</text>
</comment>
<evidence type="ECO:0000256" key="1">
    <source>
        <dbReference type="ARBA" id="ARBA00001933"/>
    </source>
</evidence>
<dbReference type="Gene3D" id="3.40.640.10">
    <property type="entry name" value="Type I PLP-dependent aspartate aminotransferase-like (Major domain)"/>
    <property type="match status" value="1"/>
</dbReference>
<accession>Q0EWF6</accession>
<dbReference type="AlphaFoldDB" id="Q0EWF6"/>
<dbReference type="SUPFAM" id="SSF53383">
    <property type="entry name" value="PLP-dependent transferases"/>
    <property type="match status" value="1"/>
</dbReference>
<keyword evidence="7" id="KW-0408">Iron</keyword>
<dbReference type="InterPro" id="IPR015424">
    <property type="entry name" value="PyrdxlP-dep_Trfase"/>
</dbReference>
<keyword evidence="4 12" id="KW-0808">Transferase</keyword>
<name>Q0EWF6_9PROT</name>
<evidence type="ECO:0000256" key="10">
    <source>
        <dbReference type="RuleBase" id="RU004504"/>
    </source>
</evidence>
<evidence type="ECO:0000256" key="6">
    <source>
        <dbReference type="ARBA" id="ARBA00022898"/>
    </source>
</evidence>
<dbReference type="PANTHER" id="PTHR11601">
    <property type="entry name" value="CYSTEINE DESULFURYLASE FAMILY MEMBER"/>
    <property type="match status" value="1"/>
</dbReference>
<comment type="similarity">
    <text evidence="2">Belongs to the class-V pyridoxal-phosphate-dependent aminotransferase family. NifS/IscS subfamily.</text>
</comment>
<dbReference type="GO" id="GO:0008483">
    <property type="term" value="F:transaminase activity"/>
    <property type="evidence" value="ECO:0007669"/>
    <property type="project" value="UniProtKB-KW"/>
</dbReference>
<evidence type="ECO:0000256" key="7">
    <source>
        <dbReference type="ARBA" id="ARBA00023004"/>
    </source>
</evidence>
<sequence length="381" mass="40267">MKRYLDHNATCPPVREALDAMLQAASEASGNPSSLHWAGRAARRVVDDAREALARYVDCESGSVVFTSGGTESNNIAIHSVLSTCKPGRIVTTAIEHPAVLKPLQQFVAEQPADAGWELIQVRPDQSGVVSADQMIRSVSDDTRLVCMMLVNNESGAVQPVQPVAAHCRERGVPMLVDAVQALGKGDVHFRHLDVDFMSLSGHKIGGPKGVGALLVRRGVRLHELTPGGGQERGRRSGTENVPAIAGFAAALGVIDFAAQAPVRDAFEQQLKTEIPEAEIIAEDALRTANTSLVVLPGMDGETMLMQLDLDGFAVASGSACSSGKREASHVLLAMGIPDMRARSSIRVSFGPTSSMDDAQALVAALVSVRRRLKGMAGLAA</sequence>
<keyword evidence="8" id="KW-0411">Iron-sulfur</keyword>
<dbReference type="STRING" id="314344.AL013_13095"/>
<keyword evidence="13" id="KW-1185">Reference proteome</keyword>
<dbReference type="InterPro" id="IPR015421">
    <property type="entry name" value="PyrdxlP-dep_Trfase_major"/>
</dbReference>
<dbReference type="InterPro" id="IPR000192">
    <property type="entry name" value="Aminotrans_V_dom"/>
</dbReference>
<gene>
    <name evidence="12" type="ORF">SPV1_13527</name>
</gene>